<dbReference type="InterPro" id="IPR019557">
    <property type="entry name" value="AminoTfrase-like_pln_mobile"/>
</dbReference>
<dbReference type="Proteomes" id="UP000593576">
    <property type="component" value="Unassembled WGS sequence"/>
</dbReference>
<dbReference type="InterPro" id="IPR044824">
    <property type="entry name" value="MAIN-like"/>
</dbReference>
<proteinExistence type="predicted"/>
<organism evidence="2 3">
    <name type="scientific">Gossypium schwendimanii</name>
    <name type="common">Cotton</name>
    <dbReference type="NCBI Taxonomy" id="34291"/>
    <lineage>
        <taxon>Eukaryota</taxon>
        <taxon>Viridiplantae</taxon>
        <taxon>Streptophyta</taxon>
        <taxon>Embryophyta</taxon>
        <taxon>Tracheophyta</taxon>
        <taxon>Spermatophyta</taxon>
        <taxon>Magnoliopsida</taxon>
        <taxon>eudicotyledons</taxon>
        <taxon>Gunneridae</taxon>
        <taxon>Pentapetalae</taxon>
        <taxon>rosids</taxon>
        <taxon>malvids</taxon>
        <taxon>Malvales</taxon>
        <taxon>Malvaceae</taxon>
        <taxon>Malvoideae</taxon>
        <taxon>Gossypium</taxon>
    </lineage>
</organism>
<dbReference type="AlphaFoldDB" id="A0A7J9LHP5"/>
<comment type="caution">
    <text evidence="2">The sequence shown here is derived from an EMBL/GenBank/DDBJ whole genome shotgun (WGS) entry which is preliminary data.</text>
</comment>
<dbReference type="GO" id="GO:0010073">
    <property type="term" value="P:meristem maintenance"/>
    <property type="evidence" value="ECO:0007669"/>
    <property type="project" value="InterPro"/>
</dbReference>
<gene>
    <name evidence="2" type="ORF">Goshw_022673</name>
</gene>
<name>A0A7J9LHP5_GOSSC</name>
<protein>
    <recommendedName>
        <fullName evidence="1">Aminotransferase-like plant mobile domain-containing protein</fullName>
    </recommendedName>
</protein>
<dbReference type="PANTHER" id="PTHR46033:SF8">
    <property type="entry name" value="PROTEIN MAINTENANCE OF MERISTEMS-LIKE"/>
    <property type="match status" value="1"/>
</dbReference>
<keyword evidence="3" id="KW-1185">Reference proteome</keyword>
<feature type="domain" description="Aminotransferase-like plant mobile" evidence="1">
    <location>
        <begin position="4"/>
        <end position="119"/>
    </location>
</feature>
<evidence type="ECO:0000313" key="2">
    <source>
        <dbReference type="EMBL" id="MBA0858191.1"/>
    </source>
</evidence>
<accession>A0A7J9LHP5</accession>
<dbReference type="Pfam" id="PF10536">
    <property type="entry name" value="PMD"/>
    <property type="match status" value="1"/>
</dbReference>
<reference evidence="2 3" key="1">
    <citation type="journal article" date="2019" name="Genome Biol. Evol.">
        <title>Insights into the evolution of the New World diploid cottons (Gossypium, subgenus Houzingenia) based on genome sequencing.</title>
        <authorList>
            <person name="Grover C.E."/>
            <person name="Arick M.A. 2nd"/>
            <person name="Thrash A."/>
            <person name="Conover J.L."/>
            <person name="Sanders W.S."/>
            <person name="Peterson D.G."/>
            <person name="Frelichowski J.E."/>
            <person name="Scheffler J.A."/>
            <person name="Scheffler B.E."/>
            <person name="Wendel J.F."/>
        </authorList>
    </citation>
    <scope>NUCLEOTIDE SEQUENCE [LARGE SCALE GENOMIC DNA]</scope>
    <source>
        <strain evidence="2">1</strain>
        <tissue evidence="2">Leaf</tissue>
    </source>
</reference>
<sequence>MQDFYTWLTYSGVNLDAPIISVLVERCRPETHMFYLPYNECTITLEEVSLQLDLPVEEEVVTGPVISANWSATCEQLLRNVPDKFKGGRIEMRWLEDNFKTIYVSSSDVEKEKFALTFILRWNNPTGHSGISTKLEDIQLALINKPKRSHIPWSSDAIETHELSSTNDTLFELPKGPITRARAKKFKDAISTLVDRVWGESVAGLLERSWTSNMSKPYILLQAHSVQP</sequence>
<dbReference type="OrthoDB" id="1937804at2759"/>
<evidence type="ECO:0000259" key="1">
    <source>
        <dbReference type="Pfam" id="PF10536"/>
    </source>
</evidence>
<evidence type="ECO:0000313" key="3">
    <source>
        <dbReference type="Proteomes" id="UP000593576"/>
    </source>
</evidence>
<dbReference type="PANTHER" id="PTHR46033">
    <property type="entry name" value="PROTEIN MAIN-LIKE 2"/>
    <property type="match status" value="1"/>
</dbReference>
<dbReference type="EMBL" id="JABFAF010000006">
    <property type="protein sequence ID" value="MBA0858191.1"/>
    <property type="molecule type" value="Genomic_DNA"/>
</dbReference>